<feature type="transmembrane region" description="Helical" evidence="1">
    <location>
        <begin position="15"/>
        <end position="38"/>
    </location>
</feature>
<evidence type="ECO:0000313" key="2">
    <source>
        <dbReference type="EMBL" id="QDZ14166.1"/>
    </source>
</evidence>
<keyword evidence="3" id="KW-1185">Reference proteome</keyword>
<keyword evidence="1" id="KW-0812">Transmembrane</keyword>
<feature type="transmembrane region" description="Helical" evidence="1">
    <location>
        <begin position="64"/>
        <end position="84"/>
    </location>
</feature>
<feature type="transmembrane region" description="Helical" evidence="1">
    <location>
        <begin position="140"/>
        <end position="163"/>
    </location>
</feature>
<keyword evidence="1" id="KW-1133">Transmembrane helix</keyword>
<dbReference type="InterPro" id="IPR025058">
    <property type="entry name" value="DUF3995"/>
</dbReference>
<dbReference type="Proteomes" id="UP000320216">
    <property type="component" value="Chromosome"/>
</dbReference>
<sequence length="175" mass="18238">MDAVSRSQNTDSPTVTVAAVVAAALGLASAALSAYWAAGGTALLNTIGGAIAEWGRHGGPGVRFALWLIVLLKVGVGVAAPAIADLPRISPAWTRTRVPRLLSWIAASILIAYGAVLTGSELIAFTGMLGTPPSVDRLALAWHAFVWDPWFLLWGVAFLVCLVRTRPSAVASTRP</sequence>
<gene>
    <name evidence="2" type="ORF">FPZ11_04700</name>
</gene>
<organism evidence="2 3">
    <name type="scientific">Humibacter ginsenosidimutans</name>
    <dbReference type="NCBI Taxonomy" id="2599293"/>
    <lineage>
        <taxon>Bacteria</taxon>
        <taxon>Bacillati</taxon>
        <taxon>Actinomycetota</taxon>
        <taxon>Actinomycetes</taxon>
        <taxon>Micrococcales</taxon>
        <taxon>Microbacteriaceae</taxon>
        <taxon>Humibacter</taxon>
    </lineage>
</organism>
<feature type="transmembrane region" description="Helical" evidence="1">
    <location>
        <begin position="104"/>
        <end position="128"/>
    </location>
</feature>
<accession>A0A5B8M1L3</accession>
<dbReference type="OrthoDB" id="3732080at2"/>
<protein>
    <submittedName>
        <fullName evidence="2">DUF3995 domain-containing protein</fullName>
    </submittedName>
</protein>
<reference evidence="2 3" key="1">
    <citation type="submission" date="2019-07" db="EMBL/GenBank/DDBJ databases">
        <title>Full genome sequence of Humibacter sp. WJ7-1.</title>
        <authorList>
            <person name="Im W.-T."/>
        </authorList>
    </citation>
    <scope>NUCLEOTIDE SEQUENCE [LARGE SCALE GENOMIC DNA]</scope>
    <source>
        <strain evidence="2 3">WJ7-1</strain>
    </source>
</reference>
<dbReference type="Pfam" id="PF13160">
    <property type="entry name" value="DUF3995"/>
    <property type="match status" value="1"/>
</dbReference>
<name>A0A5B8M1L3_9MICO</name>
<dbReference type="EMBL" id="CP042305">
    <property type="protein sequence ID" value="QDZ14166.1"/>
    <property type="molecule type" value="Genomic_DNA"/>
</dbReference>
<keyword evidence="1" id="KW-0472">Membrane</keyword>
<dbReference type="AlphaFoldDB" id="A0A5B8M1L3"/>
<dbReference type="KEGG" id="huw:FPZ11_04700"/>
<evidence type="ECO:0000256" key="1">
    <source>
        <dbReference type="SAM" id="Phobius"/>
    </source>
</evidence>
<proteinExistence type="predicted"/>
<evidence type="ECO:0000313" key="3">
    <source>
        <dbReference type="Proteomes" id="UP000320216"/>
    </source>
</evidence>